<name>A0A811Z4W9_NYCPR</name>
<evidence type="ECO:0000256" key="4">
    <source>
        <dbReference type="ARBA" id="ARBA00040357"/>
    </source>
</evidence>
<comment type="similarity">
    <text evidence="1">Belongs to the histidine acid phosphatase family.</text>
</comment>
<dbReference type="Pfam" id="PF00328">
    <property type="entry name" value="His_Phos_2"/>
    <property type="match status" value="1"/>
</dbReference>
<comment type="catalytic activity">
    <reaction evidence="3">
        <text>3-O-[beta-D-GlcA-(1-&gt;3)-beta-D-Gal-(1-&gt;3)-beta-D-Gal-(1-&gt;4)-beta-D-2-O-P-Xyl]-L-seryl-[protein] + H2O = 3-O-(beta-D-GlcA-(1-&gt;3)-beta-D-Gal-(1-&gt;3)-beta-D-Gal-(1-&gt;4)-beta-D-Xyl)-L-seryl-[protein] + phosphate</text>
        <dbReference type="Rhea" id="RHEA:56512"/>
        <dbReference type="Rhea" id="RHEA-COMP:12573"/>
        <dbReference type="Rhea" id="RHEA-COMP:14559"/>
        <dbReference type="ChEBI" id="CHEBI:15377"/>
        <dbReference type="ChEBI" id="CHEBI:43474"/>
        <dbReference type="ChEBI" id="CHEBI:132093"/>
        <dbReference type="ChEBI" id="CHEBI:140495"/>
    </reaction>
</comment>
<dbReference type="PANTHER" id="PTHR11567">
    <property type="entry name" value="ACID PHOSPHATASE-RELATED"/>
    <property type="match status" value="1"/>
</dbReference>
<accession>A0A811Z4W9</accession>
<dbReference type="CDD" id="cd07061">
    <property type="entry name" value="HP_HAP_like"/>
    <property type="match status" value="1"/>
</dbReference>
<dbReference type="InterPro" id="IPR050645">
    <property type="entry name" value="Histidine_acid_phosphatase"/>
</dbReference>
<organism evidence="6 7">
    <name type="scientific">Nyctereutes procyonoides</name>
    <name type="common">Raccoon dog</name>
    <name type="synonym">Canis procyonoides</name>
    <dbReference type="NCBI Taxonomy" id="34880"/>
    <lineage>
        <taxon>Eukaryota</taxon>
        <taxon>Metazoa</taxon>
        <taxon>Chordata</taxon>
        <taxon>Craniata</taxon>
        <taxon>Vertebrata</taxon>
        <taxon>Euteleostomi</taxon>
        <taxon>Mammalia</taxon>
        <taxon>Eutheria</taxon>
        <taxon>Laurasiatheria</taxon>
        <taxon>Carnivora</taxon>
        <taxon>Caniformia</taxon>
        <taxon>Canidae</taxon>
        <taxon>Nyctereutes</taxon>
    </lineage>
</organism>
<keyword evidence="7" id="KW-1185">Reference proteome</keyword>
<evidence type="ECO:0000256" key="5">
    <source>
        <dbReference type="ARBA" id="ARBA00041499"/>
    </source>
</evidence>
<evidence type="ECO:0000256" key="2">
    <source>
        <dbReference type="ARBA" id="ARBA00022801"/>
    </source>
</evidence>
<dbReference type="SUPFAM" id="SSF53254">
    <property type="entry name" value="Phosphoglycerate mutase-like"/>
    <property type="match status" value="1"/>
</dbReference>
<dbReference type="EMBL" id="CAJHUB010000754">
    <property type="protein sequence ID" value="CAD7682504.1"/>
    <property type="molecule type" value="Genomic_DNA"/>
</dbReference>
<dbReference type="PANTHER" id="PTHR11567:SF110">
    <property type="entry name" value="2-PHOSPHOXYLOSE PHOSPHATASE 1"/>
    <property type="match status" value="1"/>
</dbReference>
<dbReference type="Proteomes" id="UP000645828">
    <property type="component" value="Unassembled WGS sequence"/>
</dbReference>
<dbReference type="InterPro" id="IPR000560">
    <property type="entry name" value="His_Pase_clade-2"/>
</dbReference>
<dbReference type="GO" id="GO:0006024">
    <property type="term" value="P:glycosaminoglycan biosynthetic process"/>
    <property type="evidence" value="ECO:0007669"/>
    <property type="project" value="TreeGrafter"/>
</dbReference>
<keyword evidence="2" id="KW-0378">Hydrolase</keyword>
<evidence type="ECO:0000313" key="7">
    <source>
        <dbReference type="Proteomes" id="UP000645828"/>
    </source>
</evidence>
<comment type="caution">
    <text evidence="6">The sequence shown here is derived from an EMBL/GenBank/DDBJ whole genome shotgun (WGS) entry which is preliminary data.</text>
</comment>
<dbReference type="GO" id="GO:0005794">
    <property type="term" value="C:Golgi apparatus"/>
    <property type="evidence" value="ECO:0007669"/>
    <property type="project" value="TreeGrafter"/>
</dbReference>
<proteinExistence type="inferred from homology"/>
<evidence type="ECO:0000313" key="6">
    <source>
        <dbReference type="EMBL" id="CAD7682504.1"/>
    </source>
</evidence>
<dbReference type="InterPro" id="IPR029033">
    <property type="entry name" value="His_PPase_superfam"/>
</dbReference>
<gene>
    <name evidence="6" type="ORF">NYPRO_LOCUS15296</name>
</gene>
<dbReference type="Gene3D" id="3.40.50.1240">
    <property type="entry name" value="Phosphoglycerate mutase-like"/>
    <property type="match status" value="1"/>
</dbReference>
<reference evidence="6" key="1">
    <citation type="submission" date="2020-12" db="EMBL/GenBank/DDBJ databases">
        <authorList>
            <consortium name="Molecular Ecology Group"/>
        </authorList>
    </citation>
    <scope>NUCLEOTIDE SEQUENCE</scope>
    <source>
        <strain evidence="6">TBG_1078</strain>
    </source>
</reference>
<evidence type="ECO:0000256" key="1">
    <source>
        <dbReference type="ARBA" id="ARBA00005375"/>
    </source>
</evidence>
<dbReference type="GO" id="GO:0016791">
    <property type="term" value="F:phosphatase activity"/>
    <property type="evidence" value="ECO:0007669"/>
    <property type="project" value="TreeGrafter"/>
</dbReference>
<evidence type="ECO:0000256" key="3">
    <source>
        <dbReference type="ARBA" id="ARBA00036311"/>
    </source>
</evidence>
<dbReference type="GO" id="GO:0050650">
    <property type="term" value="P:chondroitin sulfate proteoglycan biosynthetic process"/>
    <property type="evidence" value="ECO:0007669"/>
    <property type="project" value="TreeGrafter"/>
</dbReference>
<dbReference type="AlphaFoldDB" id="A0A811Z4W9"/>
<protein>
    <recommendedName>
        <fullName evidence="4">2-phosphoxylose phosphatase 1</fullName>
    </recommendedName>
    <alternativeName>
        <fullName evidence="5">Acid phosphatase-like protein 2</fullName>
    </alternativeName>
</protein>
<sequence length="431" mass="50018">MLFCNRFLLLLALAALLAFISLSLQFFHLTPVSTAKNGVSSKSRKRIMPDPVTKPPVMNPIYEALLYCNIPSVVERSMEGHAPHHFKLISVHVFIRHGDRYPLYVIPKTKKPCHPKLEAFVSHMSKGSGASFERVVQHLQNGQLLKDIYLKKHKLLPTDQLYLETTGKSRTLQSGLALLYGFLPDFDWKKIHFRHQPSALFCSRNCYCPVRNQYLEKEQRRQYLLRLKTSQLERTYEDMARTVDMPTKQLRAANPTDSMLCHFCHNVSFPCTRNGCIDMEHFKVIKTHQIEDERERWEKKLYLSYALLGAHPILNQTISRMQRTTEGRKEEVFALYSAHDITLSPVLSALGLMEARFPRFAARLIIELWQDREKPSEHSVRILYNGDHHKHSSKPMCPLENLVRFVRRDMFVALGSSSSTNYYDACHREGF</sequence>